<proteinExistence type="predicted"/>
<protein>
    <submittedName>
        <fullName evidence="1">Uncharacterized protein</fullName>
    </submittedName>
</protein>
<gene>
    <name evidence="1" type="ORF">PSON_ATCC_30995.1.T1710030</name>
</gene>
<comment type="caution">
    <text evidence="1">The sequence shown here is derived from an EMBL/GenBank/DDBJ whole genome shotgun (WGS) entry which is preliminary data.</text>
</comment>
<evidence type="ECO:0000313" key="2">
    <source>
        <dbReference type="Proteomes" id="UP000692954"/>
    </source>
</evidence>
<reference evidence="1" key="1">
    <citation type="submission" date="2021-01" db="EMBL/GenBank/DDBJ databases">
        <authorList>
            <consortium name="Genoscope - CEA"/>
            <person name="William W."/>
        </authorList>
    </citation>
    <scope>NUCLEOTIDE SEQUENCE</scope>
</reference>
<sequence>MLRTHESFFSTPKYQYQLPPLAKEKLKQTSLFQKNLVQRLSRPKTKKDY</sequence>
<dbReference type="AlphaFoldDB" id="A0A8S1REZ0"/>
<dbReference type="Proteomes" id="UP000692954">
    <property type="component" value="Unassembled WGS sequence"/>
</dbReference>
<name>A0A8S1REZ0_9CILI</name>
<keyword evidence="2" id="KW-1185">Reference proteome</keyword>
<accession>A0A8S1REZ0</accession>
<dbReference type="EMBL" id="CAJJDN010000171">
    <property type="protein sequence ID" value="CAD8126851.1"/>
    <property type="molecule type" value="Genomic_DNA"/>
</dbReference>
<evidence type="ECO:0000313" key="1">
    <source>
        <dbReference type="EMBL" id="CAD8126851.1"/>
    </source>
</evidence>
<organism evidence="1 2">
    <name type="scientific">Paramecium sonneborni</name>
    <dbReference type="NCBI Taxonomy" id="65129"/>
    <lineage>
        <taxon>Eukaryota</taxon>
        <taxon>Sar</taxon>
        <taxon>Alveolata</taxon>
        <taxon>Ciliophora</taxon>
        <taxon>Intramacronucleata</taxon>
        <taxon>Oligohymenophorea</taxon>
        <taxon>Peniculida</taxon>
        <taxon>Parameciidae</taxon>
        <taxon>Paramecium</taxon>
    </lineage>
</organism>